<dbReference type="RefSeq" id="WP_263592659.1">
    <property type="nucleotide sequence ID" value="NZ_CP107020.1"/>
</dbReference>
<dbReference type="PIRSF" id="PIRSF000883">
    <property type="entry name" value="Pesterase_MJ0912"/>
    <property type="match status" value="1"/>
</dbReference>
<evidence type="ECO:0000313" key="3">
    <source>
        <dbReference type="Proteomes" id="UP001164305"/>
    </source>
</evidence>
<sequence length="293" mass="31278">MAPYRLAVLSDVHGDVTALRAVLDDAAARDVDAIVNLGDVVGKGPRGSEAVRLTRERCLVTVRGNWEAYVAGPGEPYTEAVAWWRAELTDADRAWLTSRPAAIDLLLSGRRIRLLHASATDEFTRLRFHHDHEQFLAMFANTPFTADAVVLGVHGVREAGARAGAEVGARAEAGAGLPGAWASRGVTPTLVVYGDIHDAYLETVDSLTLLNVGSAGNPLDEPHAAYAILEGELDGASDAPFSIQHVRVPFDVEAEIAVARERGMPELEPYASELRTAVHRGRHVRGAAEGSAG</sequence>
<dbReference type="InterPro" id="IPR050126">
    <property type="entry name" value="Ap4A_hydrolase"/>
</dbReference>
<keyword evidence="3" id="KW-1185">Reference proteome</keyword>
<dbReference type="InterPro" id="IPR011152">
    <property type="entry name" value="Pesterase_MJ0912"/>
</dbReference>
<dbReference type="Gene3D" id="3.60.21.10">
    <property type="match status" value="1"/>
</dbReference>
<organism evidence="2 3">
    <name type="scientific">Brachybacterium huguangmaarense</name>
    <dbReference type="NCBI Taxonomy" id="1652028"/>
    <lineage>
        <taxon>Bacteria</taxon>
        <taxon>Bacillati</taxon>
        <taxon>Actinomycetota</taxon>
        <taxon>Actinomycetes</taxon>
        <taxon>Micrococcales</taxon>
        <taxon>Dermabacteraceae</taxon>
        <taxon>Brachybacterium</taxon>
    </lineage>
</organism>
<dbReference type="InterPro" id="IPR029052">
    <property type="entry name" value="Metallo-depent_PP-like"/>
</dbReference>
<evidence type="ECO:0000313" key="2">
    <source>
        <dbReference type="EMBL" id="UYG15445.1"/>
    </source>
</evidence>
<dbReference type="SUPFAM" id="SSF56300">
    <property type="entry name" value="Metallo-dependent phosphatases"/>
    <property type="match status" value="2"/>
</dbReference>
<name>A0ABY6FWY5_9MICO</name>
<reference evidence="2" key="1">
    <citation type="submission" date="2022-10" db="EMBL/GenBank/DDBJ databases">
        <title>Whole-Genome Sequencing of Brachybacterium huguangmaarense BRM-3, Isolated from Betula schmidtii.</title>
        <authorList>
            <person name="Haam D."/>
        </authorList>
    </citation>
    <scope>NUCLEOTIDE SEQUENCE</scope>
    <source>
        <strain evidence="2">BRM-3</strain>
    </source>
</reference>
<feature type="domain" description="Calcineurin-like phosphoesterase" evidence="1">
    <location>
        <begin position="5"/>
        <end position="197"/>
    </location>
</feature>
<gene>
    <name evidence="2" type="ORF">BRM3_07220</name>
</gene>
<dbReference type="CDD" id="cd00838">
    <property type="entry name" value="MPP_superfamily"/>
    <property type="match status" value="1"/>
</dbReference>
<dbReference type="PANTHER" id="PTHR42850">
    <property type="entry name" value="METALLOPHOSPHOESTERASE"/>
    <property type="match status" value="1"/>
</dbReference>
<proteinExistence type="predicted"/>
<dbReference type="InterPro" id="IPR004843">
    <property type="entry name" value="Calcineurin-like_PHP"/>
</dbReference>
<evidence type="ECO:0000259" key="1">
    <source>
        <dbReference type="Pfam" id="PF00149"/>
    </source>
</evidence>
<dbReference type="EMBL" id="CP107020">
    <property type="protein sequence ID" value="UYG15445.1"/>
    <property type="molecule type" value="Genomic_DNA"/>
</dbReference>
<dbReference type="Proteomes" id="UP001164305">
    <property type="component" value="Chromosome"/>
</dbReference>
<dbReference type="PANTHER" id="PTHR42850:SF2">
    <property type="entry name" value="BLL5683 PROTEIN"/>
    <property type="match status" value="1"/>
</dbReference>
<protein>
    <submittedName>
        <fullName evidence="2">Metallophosphatase family protein</fullName>
    </submittedName>
</protein>
<dbReference type="Pfam" id="PF00149">
    <property type="entry name" value="Metallophos"/>
    <property type="match status" value="1"/>
</dbReference>
<accession>A0ABY6FWY5</accession>